<dbReference type="PANTHER" id="PTHR12910">
    <property type="entry name" value="NADH-UBIQUINONE OXIDOREDUCTASE SUBUNIT B17.2"/>
    <property type="match status" value="1"/>
</dbReference>
<dbReference type="EMBL" id="MNPL01022032">
    <property type="protein sequence ID" value="OQR69137.1"/>
    <property type="molecule type" value="Genomic_DNA"/>
</dbReference>
<evidence type="ECO:0000256" key="2">
    <source>
        <dbReference type="RuleBase" id="RU363103"/>
    </source>
</evidence>
<dbReference type="OrthoDB" id="274641at2759"/>
<evidence type="ECO:0000313" key="3">
    <source>
        <dbReference type="EMBL" id="OQR69137.1"/>
    </source>
</evidence>
<keyword evidence="4" id="KW-1185">Reference proteome</keyword>
<name>A0A1V9X6K5_9ACAR</name>
<accession>A0A1V9X6K5</accession>
<reference evidence="3 4" key="1">
    <citation type="journal article" date="2017" name="Gigascience">
        <title>Draft genome of the honey bee ectoparasitic mite, Tropilaelaps mercedesae, is shaped by the parasitic life history.</title>
        <authorList>
            <person name="Dong X."/>
            <person name="Armstrong S.D."/>
            <person name="Xia D."/>
            <person name="Makepeace B.L."/>
            <person name="Darby A.C."/>
            <person name="Kadowaki T."/>
        </authorList>
    </citation>
    <scope>NUCLEOTIDE SEQUENCE [LARGE SCALE GENOMIC DNA]</scope>
    <source>
        <strain evidence="3">Wuxi-XJTLU</strain>
    </source>
</reference>
<keyword evidence="2" id="KW-0813">Transport</keyword>
<dbReference type="STRING" id="418985.A0A1V9X6K5"/>
<comment type="caution">
    <text evidence="3">The sequence shown here is derived from an EMBL/GenBank/DDBJ whole genome shotgun (WGS) entry which is preliminary data.</text>
</comment>
<sequence length="135" mass="16069">MDRIAKLFAIISENGGWKRSLLKLYRTDELKTGTLVGTDVYGNRYYENNYYFMGRNRWVEFADKVKMDYDGSQIPAEWHRWMHYITDKPPTVEKLAEYKWLIGHKENMTGTHQAYMPYDTVPPKIQSWKPGQKSH</sequence>
<dbReference type="AlphaFoldDB" id="A0A1V9X6K5"/>
<comment type="similarity">
    <text evidence="1 2">Belongs to the complex I NDUFA12 subunit family.</text>
</comment>
<comment type="subcellular location">
    <subcellularLocation>
        <location evidence="2">Mitochondrion inner membrane</location>
        <topology evidence="2">Peripheral membrane protein</topology>
        <orientation evidence="2">Matrix side</orientation>
    </subcellularLocation>
</comment>
<dbReference type="InParanoid" id="A0A1V9X6K5"/>
<dbReference type="PANTHER" id="PTHR12910:SF2">
    <property type="entry name" value="NADH DEHYDROGENASE [UBIQUINONE] 1 ALPHA SUBCOMPLEX SUBUNIT 12"/>
    <property type="match status" value="1"/>
</dbReference>
<organism evidence="3 4">
    <name type="scientific">Tropilaelaps mercedesae</name>
    <dbReference type="NCBI Taxonomy" id="418985"/>
    <lineage>
        <taxon>Eukaryota</taxon>
        <taxon>Metazoa</taxon>
        <taxon>Ecdysozoa</taxon>
        <taxon>Arthropoda</taxon>
        <taxon>Chelicerata</taxon>
        <taxon>Arachnida</taxon>
        <taxon>Acari</taxon>
        <taxon>Parasitiformes</taxon>
        <taxon>Mesostigmata</taxon>
        <taxon>Gamasina</taxon>
        <taxon>Dermanyssoidea</taxon>
        <taxon>Laelapidae</taxon>
        <taxon>Tropilaelaps</taxon>
    </lineage>
</organism>
<keyword evidence="2" id="KW-0496">Mitochondrion</keyword>
<dbReference type="GO" id="GO:0005743">
    <property type="term" value="C:mitochondrial inner membrane"/>
    <property type="evidence" value="ECO:0007669"/>
    <property type="project" value="UniProtKB-SubCell"/>
</dbReference>
<dbReference type="FunCoup" id="A0A1V9X6K5">
    <property type="interactions" value="824"/>
</dbReference>
<dbReference type="Proteomes" id="UP000192247">
    <property type="component" value="Unassembled WGS sequence"/>
</dbReference>
<evidence type="ECO:0000313" key="4">
    <source>
        <dbReference type="Proteomes" id="UP000192247"/>
    </source>
</evidence>
<dbReference type="Pfam" id="PF05071">
    <property type="entry name" value="NDUFA12"/>
    <property type="match status" value="1"/>
</dbReference>
<keyword evidence="2" id="KW-0999">Mitochondrion inner membrane</keyword>
<gene>
    <name evidence="3" type="ORF">BIW11_12451</name>
</gene>
<keyword evidence="2" id="KW-0472">Membrane</keyword>
<keyword evidence="2" id="KW-0249">Electron transport</keyword>
<proteinExistence type="inferred from homology"/>
<comment type="function">
    <text evidence="2">Accessory subunit of the mitochondrial membrane respiratory chain NADH dehydrogenase (Complex I), that is believed not to be involved in catalysis. Complex I functions in the transfer of electrons from NADH to the respiratory chain. The immediate electron acceptor for the enzyme is believed to be ubiquinone.</text>
</comment>
<protein>
    <recommendedName>
        <fullName evidence="2">NADH dehydrogenase [ubiquinone] 1 alpha subcomplex subunit 12</fullName>
    </recommendedName>
</protein>
<dbReference type="InterPro" id="IPR007763">
    <property type="entry name" value="NDUFA12"/>
</dbReference>
<keyword evidence="2" id="KW-0679">Respiratory chain</keyword>
<evidence type="ECO:0000256" key="1">
    <source>
        <dbReference type="ARBA" id="ARBA00007355"/>
    </source>
</evidence>
<comment type="subunit">
    <text evidence="2">Complex I is composed of 45 different subunits.</text>
</comment>
<dbReference type="GO" id="GO:0045271">
    <property type="term" value="C:respiratory chain complex I"/>
    <property type="evidence" value="ECO:0007669"/>
    <property type="project" value="InterPro"/>
</dbReference>
<dbReference type="GO" id="GO:0006979">
    <property type="term" value="P:response to oxidative stress"/>
    <property type="evidence" value="ECO:0007669"/>
    <property type="project" value="TreeGrafter"/>
</dbReference>